<dbReference type="PANTHER" id="PTHR46986">
    <property type="entry name" value="ENDORIBONUCLEASE YBEY, CHLOROPLASTIC"/>
    <property type="match status" value="1"/>
</dbReference>
<dbReference type="InterPro" id="IPR023091">
    <property type="entry name" value="MetalPrtase_cat_dom_sf_prd"/>
</dbReference>
<keyword evidence="7" id="KW-0690">Ribosome biogenesis</keyword>
<dbReference type="OrthoDB" id="9807740at2"/>
<dbReference type="InterPro" id="IPR020549">
    <property type="entry name" value="YbeY_CS"/>
</dbReference>
<evidence type="ECO:0000256" key="1">
    <source>
        <dbReference type="ARBA" id="ARBA00010875"/>
    </source>
</evidence>
<dbReference type="GO" id="GO:0005737">
    <property type="term" value="C:cytoplasm"/>
    <property type="evidence" value="ECO:0007669"/>
    <property type="project" value="UniProtKB-SubCell"/>
</dbReference>
<feature type="binding site" evidence="7">
    <location>
        <position position="112"/>
    </location>
    <ligand>
        <name>Zn(2+)</name>
        <dbReference type="ChEBI" id="CHEBI:29105"/>
        <note>catalytic</note>
    </ligand>
</feature>
<protein>
    <recommendedName>
        <fullName evidence="7">Endoribonuclease YbeY</fullName>
        <ecNumber evidence="7">3.1.-.-</ecNumber>
    </recommendedName>
</protein>
<dbReference type="GO" id="GO:0004222">
    <property type="term" value="F:metalloendopeptidase activity"/>
    <property type="evidence" value="ECO:0007669"/>
    <property type="project" value="InterPro"/>
</dbReference>
<feature type="binding site" evidence="7">
    <location>
        <position position="122"/>
    </location>
    <ligand>
        <name>Zn(2+)</name>
        <dbReference type="ChEBI" id="CHEBI:29105"/>
        <note>catalytic</note>
    </ligand>
</feature>
<dbReference type="EC" id="3.1.-.-" evidence="7"/>
<keyword evidence="6 7" id="KW-0862">Zinc</keyword>
<comment type="similarity">
    <text evidence="1 7">Belongs to the endoribonuclease YbeY family.</text>
</comment>
<proteinExistence type="inferred from homology"/>
<evidence type="ECO:0000313" key="8">
    <source>
        <dbReference type="EMBL" id="SNT68117.1"/>
    </source>
</evidence>
<dbReference type="AlphaFoldDB" id="A0A239PKF3"/>
<dbReference type="EMBL" id="FZQA01000001">
    <property type="protein sequence ID" value="SNT68117.1"/>
    <property type="molecule type" value="Genomic_DNA"/>
</dbReference>
<comment type="subcellular location">
    <subcellularLocation>
        <location evidence="7">Cytoplasm</location>
    </subcellularLocation>
</comment>
<keyword evidence="5 7" id="KW-0378">Hydrolase</keyword>
<keyword evidence="4 7" id="KW-0255">Endonuclease</keyword>
<dbReference type="Gene3D" id="3.40.390.30">
    <property type="entry name" value="Metalloproteases ('zincins'), catalytic domain"/>
    <property type="match status" value="1"/>
</dbReference>
<reference evidence="8 9" key="1">
    <citation type="submission" date="2017-07" db="EMBL/GenBank/DDBJ databases">
        <authorList>
            <person name="Sun Z.S."/>
            <person name="Albrecht U."/>
            <person name="Echele G."/>
            <person name="Lee C.C."/>
        </authorList>
    </citation>
    <scope>NUCLEOTIDE SEQUENCE [LARGE SCALE GENOMIC DNA]</scope>
    <source>
        <strain evidence="8 9">CGMCC 1.12710</strain>
    </source>
</reference>
<dbReference type="GO" id="GO:0006364">
    <property type="term" value="P:rRNA processing"/>
    <property type="evidence" value="ECO:0007669"/>
    <property type="project" value="UniProtKB-UniRule"/>
</dbReference>
<evidence type="ECO:0000313" key="9">
    <source>
        <dbReference type="Proteomes" id="UP000198346"/>
    </source>
</evidence>
<evidence type="ECO:0000256" key="2">
    <source>
        <dbReference type="ARBA" id="ARBA00022722"/>
    </source>
</evidence>
<dbReference type="Proteomes" id="UP000198346">
    <property type="component" value="Unassembled WGS sequence"/>
</dbReference>
<evidence type="ECO:0000256" key="3">
    <source>
        <dbReference type="ARBA" id="ARBA00022723"/>
    </source>
</evidence>
<dbReference type="RefSeq" id="WP_089411094.1">
    <property type="nucleotide sequence ID" value="NZ_FZQA01000001.1"/>
</dbReference>
<dbReference type="HAMAP" id="MF_00009">
    <property type="entry name" value="Endoribonucl_YbeY"/>
    <property type="match status" value="1"/>
</dbReference>
<organism evidence="8 9">
    <name type="scientific">Amphiplicatus metriothermophilus</name>
    <dbReference type="NCBI Taxonomy" id="1519374"/>
    <lineage>
        <taxon>Bacteria</taxon>
        <taxon>Pseudomonadati</taxon>
        <taxon>Pseudomonadota</taxon>
        <taxon>Alphaproteobacteria</taxon>
        <taxon>Parvularculales</taxon>
        <taxon>Parvularculaceae</taxon>
        <taxon>Amphiplicatus</taxon>
    </lineage>
</organism>
<comment type="cofactor">
    <cofactor evidence="7">
        <name>Zn(2+)</name>
        <dbReference type="ChEBI" id="CHEBI:29105"/>
    </cofactor>
    <text evidence="7">Binds 1 zinc ion.</text>
</comment>
<comment type="function">
    <text evidence="7">Single strand-specific metallo-endoribonuclease involved in late-stage 70S ribosome quality control and in maturation of the 3' terminus of the 16S rRNA.</text>
</comment>
<keyword evidence="7" id="KW-0698">rRNA processing</keyword>
<gene>
    <name evidence="7" type="primary">ybeY</name>
    <name evidence="8" type="ORF">SAMN06297382_0613</name>
</gene>
<keyword evidence="3 7" id="KW-0479">Metal-binding</keyword>
<evidence type="ECO:0000256" key="7">
    <source>
        <dbReference type="HAMAP-Rule" id="MF_00009"/>
    </source>
</evidence>
<dbReference type="SUPFAM" id="SSF55486">
    <property type="entry name" value="Metalloproteases ('zincins'), catalytic domain"/>
    <property type="match status" value="1"/>
</dbReference>
<keyword evidence="9" id="KW-1185">Reference proteome</keyword>
<dbReference type="InterPro" id="IPR002036">
    <property type="entry name" value="YbeY"/>
</dbReference>
<accession>A0A239PKF3</accession>
<name>A0A239PKF3_9PROT</name>
<dbReference type="GO" id="GO:0008270">
    <property type="term" value="F:zinc ion binding"/>
    <property type="evidence" value="ECO:0007669"/>
    <property type="project" value="UniProtKB-UniRule"/>
</dbReference>
<dbReference type="GO" id="GO:0004521">
    <property type="term" value="F:RNA endonuclease activity"/>
    <property type="evidence" value="ECO:0007669"/>
    <property type="project" value="UniProtKB-UniRule"/>
</dbReference>
<dbReference type="PROSITE" id="PS01306">
    <property type="entry name" value="UPF0054"/>
    <property type="match status" value="1"/>
</dbReference>
<feature type="binding site" evidence="7">
    <location>
        <position position="116"/>
    </location>
    <ligand>
        <name>Zn(2+)</name>
        <dbReference type="ChEBI" id="CHEBI:29105"/>
        <note>catalytic</note>
    </ligand>
</feature>
<evidence type="ECO:0000256" key="5">
    <source>
        <dbReference type="ARBA" id="ARBA00022801"/>
    </source>
</evidence>
<sequence length="155" mass="16709">MIGIETIIEHEAWPRALSDPQALAGRCYDAARAREPRLAGSVALLMADDEILRGLNARFRGKDKPTNVLSFPSGEAAPGFLGDIALAYETAAREAQERGLGLAAHVSHLIVHGLLHLVGYDHESDDEAAAMEGLEIEILDAMGISNPYAHEEREA</sequence>
<dbReference type="PANTHER" id="PTHR46986:SF1">
    <property type="entry name" value="ENDORIBONUCLEASE YBEY, CHLOROPLASTIC"/>
    <property type="match status" value="1"/>
</dbReference>
<dbReference type="Pfam" id="PF02130">
    <property type="entry name" value="YbeY"/>
    <property type="match status" value="1"/>
</dbReference>
<keyword evidence="2 7" id="KW-0540">Nuclease</keyword>
<keyword evidence="7" id="KW-0963">Cytoplasm</keyword>
<evidence type="ECO:0000256" key="6">
    <source>
        <dbReference type="ARBA" id="ARBA00022833"/>
    </source>
</evidence>
<dbReference type="NCBIfam" id="TIGR00043">
    <property type="entry name" value="rRNA maturation RNase YbeY"/>
    <property type="match status" value="1"/>
</dbReference>
<evidence type="ECO:0000256" key="4">
    <source>
        <dbReference type="ARBA" id="ARBA00022759"/>
    </source>
</evidence>